<dbReference type="PANTHER" id="PTHR43861">
    <property type="entry name" value="TRANS-ACONITATE 2-METHYLTRANSFERASE-RELATED"/>
    <property type="match status" value="1"/>
</dbReference>
<dbReference type="CDD" id="cd02440">
    <property type="entry name" value="AdoMet_MTases"/>
    <property type="match status" value="1"/>
</dbReference>
<reference evidence="1 2" key="1">
    <citation type="submission" date="2016-10" db="EMBL/GenBank/DDBJ databases">
        <authorList>
            <person name="de Groot N.N."/>
        </authorList>
    </citation>
    <scope>NUCLEOTIDE SEQUENCE [LARGE SCALE GENOMIC DNA]</scope>
    <source>
        <strain evidence="1 2">MP1X4</strain>
    </source>
</reference>
<name>A0A1H2B661_MUCMA</name>
<protein>
    <submittedName>
        <fullName evidence="1">2-polyprenyl-3-methyl-5-hydroxy-6-metoxy-1,4-benzoquinol methylase</fullName>
    </submittedName>
</protein>
<proteinExistence type="predicted"/>
<dbReference type="InterPro" id="IPR029063">
    <property type="entry name" value="SAM-dependent_MTases_sf"/>
</dbReference>
<dbReference type="PANTHER" id="PTHR43861:SF6">
    <property type="entry name" value="METHYLTRANSFERASE TYPE 11"/>
    <property type="match status" value="1"/>
</dbReference>
<keyword evidence="1" id="KW-0489">Methyltransferase</keyword>
<gene>
    <name evidence="1" type="ORF">SAMN05216490_3913</name>
</gene>
<accession>A0A1H2B661</accession>
<dbReference type="RefSeq" id="WP_091376874.1">
    <property type="nucleotide sequence ID" value="NZ_LT629740.1"/>
</dbReference>
<dbReference type="SUPFAM" id="SSF53335">
    <property type="entry name" value="S-adenosyl-L-methionine-dependent methyltransferases"/>
    <property type="match status" value="1"/>
</dbReference>
<sequence>MSEYKEFGYENADPFHTFFYIKKELLPLLNKDTNKCILDMGCGNGYMANYLISKGFNVYGTDASEDGIAIARQQHPDRFFIQDFSTDELPEELKGITFDTIISTEVIEHLYDPFQFAELCHKILDKSKGELILTTPYHGYLKNLLLSIFDKWDKHIDPLWQGGHIKFWSKKSITQLLNERGFKVTDFRGCGRLPYLWMTMMIKVKVA</sequence>
<dbReference type="GO" id="GO:0032259">
    <property type="term" value="P:methylation"/>
    <property type="evidence" value="ECO:0007669"/>
    <property type="project" value="UniProtKB-KW"/>
</dbReference>
<dbReference type="EMBL" id="LT629740">
    <property type="protein sequence ID" value="SDT53266.1"/>
    <property type="molecule type" value="Genomic_DNA"/>
</dbReference>
<keyword evidence="2" id="KW-1185">Reference proteome</keyword>
<evidence type="ECO:0000313" key="1">
    <source>
        <dbReference type="EMBL" id="SDT53266.1"/>
    </source>
</evidence>
<evidence type="ECO:0000313" key="2">
    <source>
        <dbReference type="Proteomes" id="UP000199679"/>
    </source>
</evidence>
<keyword evidence="1" id="KW-0808">Transferase</keyword>
<dbReference type="AlphaFoldDB" id="A0A1H2B661"/>
<organism evidence="1 2">
    <name type="scientific">Mucilaginibacter mallensis</name>
    <dbReference type="NCBI Taxonomy" id="652787"/>
    <lineage>
        <taxon>Bacteria</taxon>
        <taxon>Pseudomonadati</taxon>
        <taxon>Bacteroidota</taxon>
        <taxon>Sphingobacteriia</taxon>
        <taxon>Sphingobacteriales</taxon>
        <taxon>Sphingobacteriaceae</taxon>
        <taxon>Mucilaginibacter</taxon>
    </lineage>
</organism>
<dbReference type="Proteomes" id="UP000199679">
    <property type="component" value="Chromosome I"/>
</dbReference>
<dbReference type="GO" id="GO:0008168">
    <property type="term" value="F:methyltransferase activity"/>
    <property type="evidence" value="ECO:0007669"/>
    <property type="project" value="UniProtKB-KW"/>
</dbReference>
<dbReference type="Gene3D" id="3.40.50.150">
    <property type="entry name" value="Vaccinia Virus protein VP39"/>
    <property type="match status" value="1"/>
</dbReference>
<dbReference type="OrthoDB" id="9789123at2"/>
<dbReference type="STRING" id="652787.SAMN05216490_3913"/>
<dbReference type="Pfam" id="PF13489">
    <property type="entry name" value="Methyltransf_23"/>
    <property type="match status" value="1"/>
</dbReference>